<feature type="domain" description="Syntaxin N-terminal" evidence="2">
    <location>
        <begin position="9"/>
        <end position="115"/>
    </location>
</feature>
<dbReference type="Pfam" id="PF00804">
    <property type="entry name" value="Syntaxin"/>
    <property type="match status" value="1"/>
</dbReference>
<dbReference type="SUPFAM" id="SSF47661">
    <property type="entry name" value="t-snare proteins"/>
    <property type="match status" value="1"/>
</dbReference>
<dbReference type="GO" id="GO:0048278">
    <property type="term" value="P:vesicle docking"/>
    <property type="evidence" value="ECO:0007669"/>
    <property type="project" value="TreeGrafter"/>
</dbReference>
<dbReference type="Proteomes" id="UP000593564">
    <property type="component" value="Unassembled WGS sequence"/>
</dbReference>
<evidence type="ECO:0000256" key="1">
    <source>
        <dbReference type="ARBA" id="ARBA00022927"/>
    </source>
</evidence>
<organism evidence="3 4">
    <name type="scientific">Camellia sinensis</name>
    <name type="common">Tea plant</name>
    <name type="synonym">Thea sinensis</name>
    <dbReference type="NCBI Taxonomy" id="4442"/>
    <lineage>
        <taxon>Eukaryota</taxon>
        <taxon>Viridiplantae</taxon>
        <taxon>Streptophyta</taxon>
        <taxon>Embryophyta</taxon>
        <taxon>Tracheophyta</taxon>
        <taxon>Spermatophyta</taxon>
        <taxon>Magnoliopsida</taxon>
        <taxon>eudicotyledons</taxon>
        <taxon>Gunneridae</taxon>
        <taxon>Pentapetalae</taxon>
        <taxon>asterids</taxon>
        <taxon>Ericales</taxon>
        <taxon>Theaceae</taxon>
        <taxon>Camellia</taxon>
    </lineage>
</organism>
<dbReference type="GO" id="GO:0012505">
    <property type="term" value="C:endomembrane system"/>
    <property type="evidence" value="ECO:0007669"/>
    <property type="project" value="TreeGrafter"/>
</dbReference>
<keyword evidence="1" id="KW-0653">Protein transport</keyword>
<dbReference type="PANTHER" id="PTHR19957:SF277">
    <property type="entry name" value="T-SNARE COILED-COIL HOMOLOGY DOMAIN-CONTAINING PROTEIN"/>
    <property type="match status" value="1"/>
</dbReference>
<reference evidence="4" key="1">
    <citation type="journal article" date="2020" name="Nat. Commun.">
        <title>Genome assembly of wild tea tree DASZ reveals pedigree and selection history of tea varieties.</title>
        <authorList>
            <person name="Zhang W."/>
            <person name="Zhang Y."/>
            <person name="Qiu H."/>
            <person name="Guo Y."/>
            <person name="Wan H."/>
            <person name="Zhang X."/>
            <person name="Scossa F."/>
            <person name="Alseekh S."/>
            <person name="Zhang Q."/>
            <person name="Wang P."/>
            <person name="Xu L."/>
            <person name="Schmidt M.H."/>
            <person name="Jia X."/>
            <person name="Li D."/>
            <person name="Zhu A."/>
            <person name="Guo F."/>
            <person name="Chen W."/>
            <person name="Ni D."/>
            <person name="Usadel B."/>
            <person name="Fernie A.R."/>
            <person name="Wen W."/>
        </authorList>
    </citation>
    <scope>NUCLEOTIDE SEQUENCE [LARGE SCALE GENOMIC DNA]</scope>
    <source>
        <strain evidence="4">cv. G240</strain>
    </source>
</reference>
<dbReference type="InterPro" id="IPR045242">
    <property type="entry name" value="Syntaxin"/>
</dbReference>
<dbReference type="InterPro" id="IPR006011">
    <property type="entry name" value="Syntaxin_N"/>
</dbReference>
<evidence type="ECO:0000313" key="4">
    <source>
        <dbReference type="Proteomes" id="UP000593564"/>
    </source>
</evidence>
<dbReference type="AlphaFoldDB" id="A0A7J7HM26"/>
<keyword evidence="1" id="KW-0813">Transport</keyword>
<dbReference type="GO" id="GO:0031201">
    <property type="term" value="C:SNARE complex"/>
    <property type="evidence" value="ECO:0007669"/>
    <property type="project" value="TreeGrafter"/>
</dbReference>
<accession>A0A7J7HM26</accession>
<dbReference type="GO" id="GO:0006887">
    <property type="term" value="P:exocytosis"/>
    <property type="evidence" value="ECO:0007669"/>
    <property type="project" value="TreeGrafter"/>
</dbReference>
<keyword evidence="4" id="KW-1185">Reference proteome</keyword>
<comment type="caution">
    <text evidence="3">The sequence shown here is derived from an EMBL/GenBank/DDBJ whole genome shotgun (WGS) entry which is preliminary data.</text>
</comment>
<dbReference type="GO" id="GO:0006886">
    <property type="term" value="P:intracellular protein transport"/>
    <property type="evidence" value="ECO:0007669"/>
    <property type="project" value="TreeGrafter"/>
</dbReference>
<dbReference type="GO" id="GO:0005886">
    <property type="term" value="C:plasma membrane"/>
    <property type="evidence" value="ECO:0007669"/>
    <property type="project" value="TreeGrafter"/>
</dbReference>
<feature type="non-terminal residue" evidence="3">
    <location>
        <position position="1"/>
    </location>
</feature>
<dbReference type="CDD" id="cd00179">
    <property type="entry name" value="SynN"/>
    <property type="match status" value="1"/>
</dbReference>
<protein>
    <recommendedName>
        <fullName evidence="2">Syntaxin N-terminal domain-containing protein</fullName>
    </recommendedName>
</protein>
<name>A0A7J7HM26_CAMSI</name>
<dbReference type="SMART" id="SM00503">
    <property type="entry name" value="SynN"/>
    <property type="match status" value="1"/>
</dbReference>
<reference evidence="3 4" key="2">
    <citation type="submission" date="2020-07" db="EMBL/GenBank/DDBJ databases">
        <title>Genome assembly of wild tea tree DASZ reveals pedigree and selection history of tea varieties.</title>
        <authorList>
            <person name="Zhang W."/>
        </authorList>
    </citation>
    <scope>NUCLEOTIDE SEQUENCE [LARGE SCALE GENOMIC DNA]</scope>
    <source>
        <strain evidence="4">cv. G240</strain>
        <tissue evidence="3">Leaf</tissue>
    </source>
</reference>
<dbReference type="Gene3D" id="1.20.58.70">
    <property type="match status" value="1"/>
</dbReference>
<dbReference type="GO" id="GO:0005484">
    <property type="term" value="F:SNAP receptor activity"/>
    <property type="evidence" value="ECO:0007669"/>
    <property type="project" value="TreeGrafter"/>
</dbReference>
<dbReference type="GO" id="GO:0006906">
    <property type="term" value="P:vesicle fusion"/>
    <property type="evidence" value="ECO:0007669"/>
    <property type="project" value="TreeGrafter"/>
</dbReference>
<dbReference type="PANTHER" id="PTHR19957">
    <property type="entry name" value="SYNTAXIN"/>
    <property type="match status" value="1"/>
</dbReference>
<evidence type="ECO:0000259" key="2">
    <source>
        <dbReference type="SMART" id="SM00503"/>
    </source>
</evidence>
<dbReference type="EMBL" id="JACBKZ010000003">
    <property type="protein sequence ID" value="KAF5953487.1"/>
    <property type="molecule type" value="Genomic_DNA"/>
</dbReference>
<evidence type="ECO:0000313" key="3">
    <source>
        <dbReference type="EMBL" id="KAF5953487.1"/>
    </source>
</evidence>
<gene>
    <name evidence="3" type="ORF">HYC85_006343</name>
</gene>
<dbReference type="GO" id="GO:0000149">
    <property type="term" value="F:SNARE binding"/>
    <property type="evidence" value="ECO:0007669"/>
    <property type="project" value="TreeGrafter"/>
</dbReference>
<sequence>WKSYFNLTLETQNVSPFLQDTNEKSKSVTKASSMKAIKKRMEKDVDEVGKIARNVKAKLEAISKDNLANRQKPGCGKGTGVDRSRTNMTNALTKKFRDLMIEFQTLRQRIQDEYREVVERRLITVTGTRPDEETIDHLIETCNSEQIFHKAIQEIGRGQVLPFLLLPYFPYYMCFWL</sequence>
<proteinExistence type="predicted"/>
<dbReference type="InterPro" id="IPR010989">
    <property type="entry name" value="SNARE"/>
</dbReference>